<sequence length="173" mass="19976">MTDKDGLLLWFGEYYGWGKLKSEINVTRTAHQPFSLQNQYCDHETGLHYNFFSYYEPDAGRFVNQDPIRLWGGENFYQFAFNAKTWFDPLGLLNIQFGSNPNQIYHAFRHTDDLGLDRELVKKAVIADLSKCANQVPNGKPFNQKITVNCIDIQYTAFKLKNSTLNVGRIHGI</sequence>
<dbReference type="InterPro" id="IPR022385">
    <property type="entry name" value="Rhs_assc_core"/>
</dbReference>
<proteinExistence type="predicted"/>
<dbReference type="EC" id="3.1.-.-" evidence="1"/>
<name>A0A0F2DKX2_STROR</name>
<dbReference type="InterPro" id="IPR050708">
    <property type="entry name" value="T6SS_VgrG/RHS"/>
</dbReference>
<dbReference type="EMBL" id="JYGR01000005">
    <property type="protein sequence ID" value="KJQ70625.1"/>
    <property type="molecule type" value="Genomic_DNA"/>
</dbReference>
<dbReference type="AlphaFoldDB" id="A0A0F2DKX2"/>
<dbReference type="NCBIfam" id="TIGR03696">
    <property type="entry name" value="Rhs_assc_core"/>
    <property type="match status" value="1"/>
</dbReference>
<dbReference type="Gene3D" id="2.180.10.10">
    <property type="entry name" value="RHS repeat-associated core"/>
    <property type="match status" value="1"/>
</dbReference>
<evidence type="ECO:0000313" key="1">
    <source>
        <dbReference type="EMBL" id="KJQ70625.1"/>
    </source>
</evidence>
<reference evidence="1 2" key="1">
    <citation type="submission" date="2015-02" db="EMBL/GenBank/DDBJ databases">
        <title>Evolution of amylase-binding proteins of oral streptococcal species.</title>
        <authorList>
            <person name="Haase E.M."/>
        </authorList>
    </citation>
    <scope>NUCLEOTIDE SEQUENCE [LARGE SCALE GENOMIC DNA]</scope>
    <source>
        <strain evidence="1 2">SK141</strain>
    </source>
</reference>
<protein>
    <submittedName>
        <fullName evidence="1">Putative deoxyribonuclease RhsA</fullName>
        <ecNumber evidence="1">3.1.-.-</ecNumber>
    </submittedName>
</protein>
<gene>
    <name evidence="1" type="primary">rhsA</name>
    <name evidence="1" type="ORF">TZ92_01153</name>
</gene>
<comment type="caution">
    <text evidence="1">The sequence shown here is derived from an EMBL/GenBank/DDBJ whole genome shotgun (WGS) entry which is preliminary data.</text>
</comment>
<organism evidence="1 2">
    <name type="scientific">Streptococcus oralis subsp. oralis</name>
    <dbReference type="NCBI Taxonomy" id="1891914"/>
    <lineage>
        <taxon>Bacteria</taxon>
        <taxon>Bacillati</taxon>
        <taxon>Bacillota</taxon>
        <taxon>Bacilli</taxon>
        <taxon>Lactobacillales</taxon>
        <taxon>Streptococcaceae</taxon>
        <taxon>Streptococcus</taxon>
    </lineage>
</organism>
<keyword evidence="1" id="KW-0378">Hydrolase</keyword>
<accession>A0A0F2DKX2</accession>
<evidence type="ECO:0000313" key="2">
    <source>
        <dbReference type="Proteomes" id="UP000033716"/>
    </source>
</evidence>
<dbReference type="GO" id="GO:0016787">
    <property type="term" value="F:hydrolase activity"/>
    <property type="evidence" value="ECO:0007669"/>
    <property type="project" value="UniProtKB-KW"/>
</dbReference>
<dbReference type="RefSeq" id="WP_198921209.1">
    <property type="nucleotide sequence ID" value="NZ_JYGO01000002.1"/>
</dbReference>
<dbReference type="PANTHER" id="PTHR32305:SF15">
    <property type="entry name" value="PROTEIN RHSA-RELATED"/>
    <property type="match status" value="1"/>
</dbReference>
<dbReference type="PATRIC" id="fig|28037.214.peg.1157"/>
<dbReference type="PANTHER" id="PTHR32305">
    <property type="match status" value="1"/>
</dbReference>
<dbReference type="Proteomes" id="UP000033716">
    <property type="component" value="Unassembled WGS sequence"/>
</dbReference>
<dbReference type="PRINTS" id="PR00394">
    <property type="entry name" value="RHSPROTEIN"/>
</dbReference>